<evidence type="ECO:0000313" key="10">
    <source>
        <dbReference type="Proteomes" id="UP000481872"/>
    </source>
</evidence>
<dbReference type="InterPro" id="IPR013352">
    <property type="entry name" value="Fe_hydrogenase_subset"/>
</dbReference>
<feature type="domain" description="2Fe-2S ferredoxin-type" evidence="6">
    <location>
        <begin position="1"/>
        <end position="83"/>
    </location>
</feature>
<dbReference type="InterPro" id="IPR001041">
    <property type="entry name" value="2Fe-2S_ferredoxin-type"/>
</dbReference>
<evidence type="ECO:0000259" key="8">
    <source>
        <dbReference type="PROSITE" id="PS51839"/>
    </source>
</evidence>
<feature type="domain" description="4Fe-4S ferredoxin-type" evidence="7">
    <location>
        <begin position="185"/>
        <end position="214"/>
    </location>
</feature>
<dbReference type="InterPro" id="IPR050340">
    <property type="entry name" value="Cytosolic_Fe-S_CAF"/>
</dbReference>
<keyword evidence="4" id="KW-0408">Iron</keyword>
<organism evidence="9 10">
    <name type="scientific">Clostridium senegalense</name>
    <dbReference type="NCBI Taxonomy" id="1465809"/>
    <lineage>
        <taxon>Bacteria</taxon>
        <taxon>Bacillati</taxon>
        <taxon>Bacillota</taxon>
        <taxon>Clostridia</taxon>
        <taxon>Eubacteriales</taxon>
        <taxon>Clostridiaceae</taxon>
        <taxon>Clostridium</taxon>
    </lineage>
</organism>
<dbReference type="InterPro" id="IPR054351">
    <property type="entry name" value="NADH_UbQ_OxRdtase_ferredoxin"/>
</dbReference>
<dbReference type="Proteomes" id="UP000481872">
    <property type="component" value="Unassembled WGS sequence"/>
</dbReference>
<dbReference type="InterPro" id="IPR019574">
    <property type="entry name" value="NADH_UbQ_OxRdtase_Gsu_4Fe4S-bd"/>
</dbReference>
<accession>A0A6M0H1M1</accession>
<dbReference type="Pfam" id="PF13510">
    <property type="entry name" value="Fer2_4"/>
    <property type="match status" value="1"/>
</dbReference>
<dbReference type="PROSITE" id="PS51085">
    <property type="entry name" value="2FE2S_FER_2"/>
    <property type="match status" value="1"/>
</dbReference>
<evidence type="ECO:0000256" key="4">
    <source>
        <dbReference type="ARBA" id="ARBA00023004"/>
    </source>
</evidence>
<dbReference type="Pfam" id="PF10588">
    <property type="entry name" value="NADH-G_4Fe-4S_3"/>
    <property type="match status" value="1"/>
</dbReference>
<dbReference type="InterPro" id="IPR004108">
    <property type="entry name" value="Fe_hydrogenase_lsu_C"/>
</dbReference>
<dbReference type="InterPro" id="IPR036991">
    <property type="entry name" value="Fe_hydrogenase_ssu_sf"/>
</dbReference>
<keyword evidence="2" id="KW-0479">Metal-binding</keyword>
<dbReference type="NCBIfam" id="NF040763">
    <property type="entry name" value="FeFe_hydrog_A6"/>
    <property type="match status" value="1"/>
</dbReference>
<evidence type="ECO:0000256" key="2">
    <source>
        <dbReference type="ARBA" id="ARBA00022723"/>
    </source>
</evidence>
<dbReference type="InterPro" id="IPR049830">
    <property type="entry name" value="HndD"/>
</dbReference>
<dbReference type="RefSeq" id="WP_199869337.1">
    <property type="nucleotide sequence ID" value="NZ_JAAGPU010000005.1"/>
</dbReference>
<dbReference type="Pfam" id="PF02906">
    <property type="entry name" value="Fe_hyd_lg_C"/>
    <property type="match status" value="1"/>
</dbReference>
<dbReference type="FunFam" id="3.30.70.20:FF:000035">
    <property type="entry name" value="Iron hydrogenase 1"/>
    <property type="match status" value="1"/>
</dbReference>
<dbReference type="Gene3D" id="3.40.50.1780">
    <property type="match status" value="1"/>
</dbReference>
<protein>
    <submittedName>
        <fullName evidence="9">4Fe-4S dicluster domain-containing protein</fullName>
    </submittedName>
</protein>
<evidence type="ECO:0000313" key="9">
    <source>
        <dbReference type="EMBL" id="NEU04118.1"/>
    </source>
</evidence>
<dbReference type="CDD" id="cd00207">
    <property type="entry name" value="fer2"/>
    <property type="match status" value="1"/>
</dbReference>
<evidence type="ECO:0000256" key="1">
    <source>
        <dbReference type="ARBA" id="ARBA00022485"/>
    </source>
</evidence>
<dbReference type="Gene3D" id="3.30.70.20">
    <property type="match status" value="1"/>
</dbReference>
<dbReference type="GO" id="GO:0051539">
    <property type="term" value="F:4 iron, 4 sulfur cluster binding"/>
    <property type="evidence" value="ECO:0007669"/>
    <property type="project" value="UniProtKB-KW"/>
</dbReference>
<dbReference type="SUPFAM" id="SSF54292">
    <property type="entry name" value="2Fe-2S ferredoxin-like"/>
    <property type="match status" value="1"/>
</dbReference>
<dbReference type="Gene3D" id="3.40.950.10">
    <property type="entry name" value="Fe-only Hydrogenase (Larger Subunit), Chain L, domain 3"/>
    <property type="match status" value="1"/>
</dbReference>
<dbReference type="NCBIfam" id="TIGR02512">
    <property type="entry name" value="FeFe_hydrog_A"/>
    <property type="match status" value="1"/>
</dbReference>
<dbReference type="PROSITE" id="PS51839">
    <property type="entry name" value="4FE4S_HC3"/>
    <property type="match status" value="1"/>
</dbReference>
<evidence type="ECO:0000256" key="3">
    <source>
        <dbReference type="ARBA" id="ARBA00022737"/>
    </source>
</evidence>
<dbReference type="PANTHER" id="PTHR11615">
    <property type="entry name" value="NITRATE, FORMATE, IRON DEHYDROGENASE"/>
    <property type="match status" value="1"/>
</dbReference>
<dbReference type="InterPro" id="IPR009016">
    <property type="entry name" value="Fe_hydrogenase"/>
</dbReference>
<dbReference type="SMART" id="SM00902">
    <property type="entry name" value="Fe_hyd_SSU"/>
    <property type="match status" value="1"/>
</dbReference>
<dbReference type="GO" id="GO:0005506">
    <property type="term" value="F:iron ion binding"/>
    <property type="evidence" value="ECO:0007669"/>
    <property type="project" value="InterPro"/>
</dbReference>
<dbReference type="SUPFAM" id="SSF54862">
    <property type="entry name" value="4Fe-4S ferredoxins"/>
    <property type="match status" value="1"/>
</dbReference>
<keyword evidence="1" id="KW-0004">4Fe-4S</keyword>
<proteinExistence type="predicted"/>
<keyword evidence="3" id="KW-0677">Repeat</keyword>
<name>A0A6M0H1M1_9CLOT</name>
<dbReference type="Pfam" id="PF22117">
    <property type="entry name" value="Fer4_Nqo3"/>
    <property type="match status" value="1"/>
</dbReference>
<dbReference type="InterPro" id="IPR017896">
    <property type="entry name" value="4Fe4S_Fe-S-bd"/>
</dbReference>
<dbReference type="InterPro" id="IPR017900">
    <property type="entry name" value="4Fe4S_Fe_S_CS"/>
</dbReference>
<feature type="domain" description="4Fe-4S His(Cys)3-ligated-type" evidence="8">
    <location>
        <begin position="83"/>
        <end position="122"/>
    </location>
</feature>
<reference evidence="9 10" key="1">
    <citation type="submission" date="2020-02" db="EMBL/GenBank/DDBJ databases">
        <title>Genome assembly of a novel Clostridium senegalense strain.</title>
        <authorList>
            <person name="Gupta T.B."/>
            <person name="Jauregui R."/>
            <person name="Maclean P."/>
            <person name="Nawarathana A."/>
            <person name="Brightwell G."/>
        </authorList>
    </citation>
    <scope>NUCLEOTIDE SEQUENCE [LARGE SCALE GENOMIC DNA]</scope>
    <source>
        <strain evidence="9 10">AGRFS4</strain>
    </source>
</reference>
<evidence type="ECO:0000259" key="6">
    <source>
        <dbReference type="PROSITE" id="PS51085"/>
    </source>
</evidence>
<feature type="domain" description="4Fe-4S ferredoxin-type" evidence="7">
    <location>
        <begin position="142"/>
        <end position="172"/>
    </location>
</feature>
<dbReference type="EMBL" id="JAAGPU010000005">
    <property type="protein sequence ID" value="NEU04118.1"/>
    <property type="molecule type" value="Genomic_DNA"/>
</dbReference>
<dbReference type="PROSITE" id="PS51379">
    <property type="entry name" value="4FE4S_FER_2"/>
    <property type="match status" value="2"/>
</dbReference>
<dbReference type="GO" id="GO:0008901">
    <property type="term" value="F:ferredoxin hydrogenase activity"/>
    <property type="evidence" value="ECO:0007669"/>
    <property type="project" value="InterPro"/>
</dbReference>
<keyword evidence="5" id="KW-0411">Iron-sulfur</keyword>
<dbReference type="Gene3D" id="3.10.20.740">
    <property type="match status" value="1"/>
</dbReference>
<comment type="caution">
    <text evidence="9">The sequence shown here is derived from an EMBL/GenBank/DDBJ whole genome shotgun (WGS) entry which is preliminary data.</text>
</comment>
<dbReference type="Pfam" id="PF02256">
    <property type="entry name" value="Fe_hyd_SSU"/>
    <property type="match status" value="1"/>
</dbReference>
<sequence length="566" mass="63592">MINLKINNIEVSIENGKTILDACKKANIKVPTLCNMKMIDNTSQNCKGTCRVCMVELKEKGKLVPACSELVRDGMDIITNSTKVLKARKTIVELLLSNHPNECLVCNRNENCELRKLAGELGISKNPYKGKKSEYKIDCSSPALIRDMNKCVLCRRCVTACDKVQNINILTPINRGFNTKIGTFFDNPINETKCTYCGQCVAVCPTGALTEVMDYEKIPRVVEDKEKFVVAQIAPAVRVALCEEFGVSSDIITTGKIVAALKMLNFNKVFDTNFSADLTIMEEAKEFINRFKEKNKLPLITSCCPAWIRFAEMNYKDNLKYISSCKSPQQMFGAIAKSYLVDKYEIKKENMVVVSIMPCIAKKYEAKRKELKGDVDIVITTRELAKLIRESSIDIINLKEEEFDNPLGVSTGAGMLFGTSGGVMEAALRTAYEWSCNKTLNELDFKDVRGLDGIKEATIELDSNKIEVAVISSLKNAKKIMEEVKSGTCKYDFIEIMACPGGCIDGGGQPYIKSCKEKLEKRMKMVYEKDKTSKIRKSHENPIIKELYKEFLNEDNIKQLLHVTYN</sequence>
<dbReference type="AlphaFoldDB" id="A0A6M0H1M1"/>
<gene>
    <name evidence="9" type="ORF">G3M99_04450</name>
</gene>
<dbReference type="PROSITE" id="PS00198">
    <property type="entry name" value="4FE4S_FER_1"/>
    <property type="match status" value="1"/>
</dbReference>
<keyword evidence="10" id="KW-1185">Reference proteome</keyword>
<dbReference type="SUPFAM" id="SSF53920">
    <property type="entry name" value="Fe-only hydrogenase"/>
    <property type="match status" value="1"/>
</dbReference>
<dbReference type="InterPro" id="IPR003149">
    <property type="entry name" value="Fe_hydrogenase_ssu"/>
</dbReference>
<dbReference type="InterPro" id="IPR036010">
    <property type="entry name" value="2Fe-2S_ferredoxin-like_sf"/>
</dbReference>
<dbReference type="Gene3D" id="4.10.260.20">
    <property type="entry name" value="Iron hydrogenase, small subunit"/>
    <property type="match status" value="1"/>
</dbReference>
<evidence type="ECO:0000256" key="5">
    <source>
        <dbReference type="ARBA" id="ARBA00023014"/>
    </source>
</evidence>
<evidence type="ECO:0000259" key="7">
    <source>
        <dbReference type="PROSITE" id="PS51379"/>
    </source>
</evidence>
<dbReference type="SMART" id="SM00929">
    <property type="entry name" value="NADH-G_4Fe-4S_3"/>
    <property type="match status" value="1"/>
</dbReference>